<evidence type="ECO:0000256" key="4">
    <source>
        <dbReference type="SAM" id="Phobius"/>
    </source>
</evidence>
<dbReference type="InterPro" id="IPR050469">
    <property type="entry name" value="Diguanylate_Cyclase"/>
</dbReference>
<protein>
    <recommendedName>
        <fullName evidence="1">diguanylate cyclase</fullName>
        <ecNumber evidence="1">2.7.7.65</ecNumber>
    </recommendedName>
</protein>
<organism evidence="7 9">
    <name type="scientific">Tepidimonas ignava</name>
    <dbReference type="NCBI Taxonomy" id="114249"/>
    <lineage>
        <taxon>Bacteria</taxon>
        <taxon>Pseudomonadati</taxon>
        <taxon>Pseudomonadota</taxon>
        <taxon>Betaproteobacteria</taxon>
        <taxon>Burkholderiales</taxon>
        <taxon>Tepidimonas</taxon>
    </lineage>
</organism>
<dbReference type="FunFam" id="3.30.70.270:FF:000001">
    <property type="entry name" value="Diguanylate cyclase domain protein"/>
    <property type="match status" value="1"/>
</dbReference>
<evidence type="ECO:0000256" key="1">
    <source>
        <dbReference type="ARBA" id="ARBA00012528"/>
    </source>
</evidence>
<feature type="transmembrane region" description="Helical" evidence="4">
    <location>
        <begin position="178"/>
        <end position="198"/>
    </location>
</feature>
<dbReference type="NCBIfam" id="TIGR00254">
    <property type="entry name" value="GGDEF"/>
    <property type="match status" value="1"/>
</dbReference>
<feature type="domain" description="GGDEF" evidence="6">
    <location>
        <begin position="308"/>
        <end position="441"/>
    </location>
</feature>
<feature type="coiled-coil region" evidence="3">
    <location>
        <begin position="242"/>
        <end position="280"/>
    </location>
</feature>
<evidence type="ECO:0000313" key="8">
    <source>
        <dbReference type="EMBL" id="TSE19318.1"/>
    </source>
</evidence>
<dbReference type="GO" id="GO:0043709">
    <property type="term" value="P:cell adhesion involved in single-species biofilm formation"/>
    <property type="evidence" value="ECO:0007669"/>
    <property type="project" value="TreeGrafter"/>
</dbReference>
<evidence type="ECO:0000313" key="9">
    <source>
        <dbReference type="Proteomes" id="UP000295536"/>
    </source>
</evidence>
<dbReference type="GO" id="GO:0005886">
    <property type="term" value="C:plasma membrane"/>
    <property type="evidence" value="ECO:0007669"/>
    <property type="project" value="TreeGrafter"/>
</dbReference>
<dbReference type="PROSITE" id="PS50885">
    <property type="entry name" value="HAMP"/>
    <property type="match status" value="1"/>
</dbReference>
<dbReference type="RefSeq" id="WP_132963373.1">
    <property type="nucleotide sequence ID" value="NZ_DAIPFN010000022.1"/>
</dbReference>
<dbReference type="InterPro" id="IPR003660">
    <property type="entry name" value="HAMP_dom"/>
</dbReference>
<dbReference type="InterPro" id="IPR043128">
    <property type="entry name" value="Rev_trsase/Diguanyl_cyclase"/>
</dbReference>
<dbReference type="Pfam" id="PF09984">
    <property type="entry name" value="sCache_4"/>
    <property type="match status" value="1"/>
</dbReference>
<dbReference type="OrthoDB" id="9814866at2"/>
<evidence type="ECO:0000313" key="7">
    <source>
        <dbReference type="EMBL" id="TCS95171.1"/>
    </source>
</evidence>
<keyword evidence="3" id="KW-0175">Coiled coil</keyword>
<dbReference type="GO" id="GO:1902201">
    <property type="term" value="P:negative regulation of bacterial-type flagellum-dependent cell motility"/>
    <property type="evidence" value="ECO:0007669"/>
    <property type="project" value="TreeGrafter"/>
</dbReference>
<dbReference type="Pfam" id="PF00990">
    <property type="entry name" value="GGDEF"/>
    <property type="match status" value="1"/>
</dbReference>
<comment type="catalytic activity">
    <reaction evidence="2">
        <text>2 GTP = 3',3'-c-di-GMP + 2 diphosphate</text>
        <dbReference type="Rhea" id="RHEA:24898"/>
        <dbReference type="ChEBI" id="CHEBI:33019"/>
        <dbReference type="ChEBI" id="CHEBI:37565"/>
        <dbReference type="ChEBI" id="CHEBI:58805"/>
        <dbReference type="EC" id="2.7.7.65"/>
    </reaction>
</comment>
<reference evidence="7 9" key="1">
    <citation type="submission" date="2019-03" db="EMBL/GenBank/DDBJ databases">
        <title>Genomic Encyclopedia of Type Strains, Phase IV (KMG-IV): sequencing the most valuable type-strain genomes for metagenomic binning, comparative biology and taxonomic classification.</title>
        <authorList>
            <person name="Goeker M."/>
        </authorList>
    </citation>
    <scope>NUCLEOTIDE SEQUENCE [LARGE SCALE GENOMIC DNA]</scope>
    <source>
        <strain evidence="7 9">DSM 12034</strain>
    </source>
</reference>
<keyword evidence="4" id="KW-1133">Transmembrane helix</keyword>
<dbReference type="InterPro" id="IPR000160">
    <property type="entry name" value="GGDEF_dom"/>
</dbReference>
<comment type="caution">
    <text evidence="7">The sequence shown here is derived from an EMBL/GenBank/DDBJ whole genome shotgun (WGS) entry which is preliminary data.</text>
</comment>
<evidence type="ECO:0000313" key="10">
    <source>
        <dbReference type="Proteomes" id="UP000315577"/>
    </source>
</evidence>
<dbReference type="InterPro" id="IPR029787">
    <property type="entry name" value="Nucleotide_cyclase"/>
</dbReference>
<keyword evidence="4" id="KW-0812">Transmembrane</keyword>
<name>A0A4R3L5T1_9BURK</name>
<reference evidence="8 10" key="2">
    <citation type="submission" date="2019-07" db="EMBL/GenBank/DDBJ databases">
        <title>Tepidimonas ignava SPS-1037 draft genome.</title>
        <authorList>
            <person name="Da Costa M.S."/>
            <person name="Froufe H.J.C."/>
            <person name="Egas C."/>
            <person name="Albuquerque L."/>
        </authorList>
    </citation>
    <scope>NUCLEOTIDE SEQUENCE [LARGE SCALE GENOMIC DNA]</scope>
    <source>
        <strain evidence="8 10">SPS-1037</strain>
    </source>
</reference>
<proteinExistence type="predicted"/>
<dbReference type="EMBL" id="VJNC01000017">
    <property type="protein sequence ID" value="TSE19318.1"/>
    <property type="molecule type" value="Genomic_DNA"/>
</dbReference>
<dbReference type="PROSITE" id="PS50887">
    <property type="entry name" value="GGDEF"/>
    <property type="match status" value="1"/>
</dbReference>
<dbReference type="SUPFAM" id="SSF55073">
    <property type="entry name" value="Nucleotide cyclase"/>
    <property type="match status" value="1"/>
</dbReference>
<dbReference type="GO" id="GO:0052621">
    <property type="term" value="F:diguanylate cyclase activity"/>
    <property type="evidence" value="ECO:0007669"/>
    <property type="project" value="UniProtKB-EC"/>
</dbReference>
<dbReference type="GO" id="GO:0007165">
    <property type="term" value="P:signal transduction"/>
    <property type="evidence" value="ECO:0007669"/>
    <property type="project" value="InterPro"/>
</dbReference>
<dbReference type="SMART" id="SM00267">
    <property type="entry name" value="GGDEF"/>
    <property type="match status" value="1"/>
</dbReference>
<dbReference type="EMBL" id="SMAH01000016">
    <property type="protein sequence ID" value="TCS95171.1"/>
    <property type="molecule type" value="Genomic_DNA"/>
</dbReference>
<accession>A0A4R3L5T1</accession>
<dbReference type="PANTHER" id="PTHR45138:SF9">
    <property type="entry name" value="DIGUANYLATE CYCLASE DGCM-RELATED"/>
    <property type="match status" value="1"/>
</dbReference>
<evidence type="ECO:0000256" key="3">
    <source>
        <dbReference type="SAM" id="Coils"/>
    </source>
</evidence>
<dbReference type="PANTHER" id="PTHR45138">
    <property type="entry name" value="REGULATORY COMPONENTS OF SENSORY TRANSDUCTION SYSTEM"/>
    <property type="match status" value="1"/>
</dbReference>
<gene>
    <name evidence="8" type="primary">pleD_2</name>
    <name evidence="7" type="ORF">EDC36_1167</name>
    <name evidence="8" type="ORF">Tigna_02211</name>
</gene>
<dbReference type="CDD" id="cd01949">
    <property type="entry name" value="GGDEF"/>
    <property type="match status" value="1"/>
</dbReference>
<evidence type="ECO:0000259" key="5">
    <source>
        <dbReference type="PROSITE" id="PS50885"/>
    </source>
</evidence>
<dbReference type="EC" id="2.7.7.65" evidence="1"/>
<dbReference type="Gene3D" id="6.10.340.10">
    <property type="match status" value="1"/>
</dbReference>
<dbReference type="AlphaFoldDB" id="A0A4R3L5T1"/>
<sequence length="446" mass="48661">MNPERRQQRRIAWRLWWAAALPALLVVLVLGTSLIDRYLHDVSQAWRQRAVATAQQLVAAAEFALFADNRAALQRLASGVRERDPQVLGVALLGADQRLRALAGEVPLPERALEQGDQVSVESNAIRVVAVVHPRIAAGDDWFDAEGAILARPSEVAPLGYVVVRLDTGALQRQRRAFWGWLVLWGLAALVLAGALAYRIAASVTHPLAHISEVVARIGRGEKMVRTVPSQRRVLAELGQGIDAMAEAVEQSQQRLEQRVREATDALRAQKEQAERMARIDSLTGLATRRAFVEAAHAEVLRAHRFGEPLGLLMFDLDHFKAINDTYGHAVGDAVLAQFGHDLVTTLRGVDMIARLGGEEFVALLPRCGLDEAHAAAERVRAAVEQRQLKHHGHTVRYTVSVGVATLSAQDTDWEALLARADQALYAAKRQGRNQVAVASASGPAG</sequence>
<keyword evidence="4" id="KW-0472">Membrane</keyword>
<feature type="domain" description="HAMP" evidence="5">
    <location>
        <begin position="202"/>
        <end position="254"/>
    </location>
</feature>
<evidence type="ECO:0000256" key="2">
    <source>
        <dbReference type="ARBA" id="ARBA00034247"/>
    </source>
</evidence>
<dbReference type="InterPro" id="IPR019247">
    <property type="entry name" value="Histidine_kinase_BarA_N"/>
</dbReference>
<evidence type="ECO:0000259" key="6">
    <source>
        <dbReference type="PROSITE" id="PS50887"/>
    </source>
</evidence>
<feature type="transmembrane region" description="Helical" evidence="4">
    <location>
        <begin position="15"/>
        <end position="39"/>
    </location>
</feature>
<dbReference type="Gene3D" id="3.30.70.270">
    <property type="match status" value="1"/>
</dbReference>
<dbReference type="Proteomes" id="UP000315577">
    <property type="component" value="Unassembled WGS sequence"/>
</dbReference>
<dbReference type="Proteomes" id="UP000295536">
    <property type="component" value="Unassembled WGS sequence"/>
</dbReference>
<keyword evidence="10" id="KW-1185">Reference proteome</keyword>